<dbReference type="Pfam" id="PF02082">
    <property type="entry name" value="Rrf2"/>
    <property type="match status" value="1"/>
</dbReference>
<reference evidence="1 2" key="1">
    <citation type="submission" date="2023-07" db="EMBL/GenBank/DDBJ databases">
        <title>Closed genoem sequence of Methanosarcinaceae archaeon Ac7.</title>
        <authorList>
            <person name="Poehlein A."/>
            <person name="Protasov E."/>
            <person name="Platt K."/>
            <person name="Reeh H."/>
            <person name="Daniel R."/>
            <person name="Brune A."/>
        </authorList>
    </citation>
    <scope>NUCLEOTIDE SEQUENCE [LARGE SCALE GENOMIC DNA]</scope>
    <source>
        <strain evidence="1 2">Ac7</strain>
    </source>
</reference>
<proteinExistence type="predicted"/>
<dbReference type="GO" id="GO:0003700">
    <property type="term" value="F:DNA-binding transcription factor activity"/>
    <property type="evidence" value="ECO:0007669"/>
    <property type="project" value="TreeGrafter"/>
</dbReference>
<name>A0AA96VE79_9EURY</name>
<dbReference type="AlphaFoldDB" id="A0AA96VE79"/>
<dbReference type="PANTHER" id="PTHR33221">
    <property type="entry name" value="WINGED HELIX-TURN-HELIX TRANSCRIPTIONAL REGULATOR, RRF2 FAMILY"/>
    <property type="match status" value="1"/>
</dbReference>
<dbReference type="PANTHER" id="PTHR33221:SF15">
    <property type="entry name" value="HTH-TYPE TRANSCRIPTIONAL REGULATOR YWGB-RELATED"/>
    <property type="match status" value="1"/>
</dbReference>
<organism evidence="1 2">
    <name type="scientific">Methanolapillus millepedarum</name>
    <dbReference type="NCBI Taxonomy" id="3028296"/>
    <lineage>
        <taxon>Archaea</taxon>
        <taxon>Methanobacteriati</taxon>
        <taxon>Methanobacteriota</taxon>
        <taxon>Stenosarchaea group</taxon>
        <taxon>Methanomicrobia</taxon>
        <taxon>Methanosarcinales</taxon>
        <taxon>Methanosarcinaceae</taxon>
        <taxon>Methanolapillus</taxon>
    </lineage>
</organism>
<dbReference type="GO" id="GO:0005829">
    <property type="term" value="C:cytosol"/>
    <property type="evidence" value="ECO:0007669"/>
    <property type="project" value="TreeGrafter"/>
</dbReference>
<evidence type="ECO:0000313" key="1">
    <source>
        <dbReference type="EMBL" id="WNY25022.1"/>
    </source>
</evidence>
<sequence>MQIASRFSIAIHTLLCLALLGGRQKMTSAFISSCVNVNPAVVRKTLGQLKKAGLVDVKSGEGGATLAKKPDEITLYDVYQAVGAVDESSLFNVHRQPDENCPLSCPKCRPGCQMPANCESAAGCCYIHAVIDDRFLAIQKTMENSLQSSTIQSLIDDLNQKII</sequence>
<dbReference type="Gene3D" id="1.10.10.10">
    <property type="entry name" value="Winged helix-like DNA-binding domain superfamily/Winged helix DNA-binding domain"/>
    <property type="match status" value="1"/>
</dbReference>
<dbReference type="InterPro" id="IPR036390">
    <property type="entry name" value="WH_DNA-bd_sf"/>
</dbReference>
<accession>A0AA96VE79</accession>
<dbReference type="Proteomes" id="UP001303587">
    <property type="component" value="Chromosome"/>
</dbReference>
<dbReference type="GeneID" id="89229678"/>
<keyword evidence="2" id="KW-1185">Reference proteome</keyword>
<dbReference type="RefSeq" id="WP_338103074.1">
    <property type="nucleotide sequence ID" value="NZ_CP131060.1"/>
</dbReference>
<dbReference type="InterPro" id="IPR000944">
    <property type="entry name" value="Tscrpt_reg_Rrf2"/>
</dbReference>
<gene>
    <name evidence="1" type="primary">ywnA</name>
    <name evidence="1" type="ORF">MsAc7_05600</name>
</gene>
<protein>
    <submittedName>
        <fullName evidence="1">HTH-type transcriptional regulator YwnA</fullName>
    </submittedName>
</protein>
<dbReference type="InterPro" id="IPR036388">
    <property type="entry name" value="WH-like_DNA-bd_sf"/>
</dbReference>
<dbReference type="SUPFAM" id="SSF46785">
    <property type="entry name" value="Winged helix' DNA-binding domain"/>
    <property type="match status" value="1"/>
</dbReference>
<evidence type="ECO:0000313" key="2">
    <source>
        <dbReference type="Proteomes" id="UP001303587"/>
    </source>
</evidence>
<dbReference type="EMBL" id="CP131060">
    <property type="protein sequence ID" value="WNY25022.1"/>
    <property type="molecule type" value="Genomic_DNA"/>
</dbReference>